<dbReference type="GO" id="GO:0005634">
    <property type="term" value="C:nucleus"/>
    <property type="evidence" value="ECO:0007669"/>
    <property type="project" value="UniProtKB-SubCell"/>
</dbReference>
<feature type="compositionally biased region" description="Low complexity" evidence="6">
    <location>
        <begin position="88"/>
        <end position="107"/>
    </location>
</feature>
<evidence type="ECO:0000313" key="8">
    <source>
        <dbReference type="EMBL" id="KAE8023303.1"/>
    </source>
</evidence>
<evidence type="ECO:0000256" key="2">
    <source>
        <dbReference type="ARBA" id="ARBA00023015"/>
    </source>
</evidence>
<keyword evidence="4" id="KW-0804">Transcription</keyword>
<evidence type="ECO:0000259" key="7">
    <source>
        <dbReference type="PROSITE" id="PS50982"/>
    </source>
</evidence>
<dbReference type="AlphaFoldDB" id="A0A5N6R0I4"/>
<organism evidence="8 9">
    <name type="scientific">Carpinus fangiana</name>
    <dbReference type="NCBI Taxonomy" id="176857"/>
    <lineage>
        <taxon>Eukaryota</taxon>
        <taxon>Viridiplantae</taxon>
        <taxon>Streptophyta</taxon>
        <taxon>Embryophyta</taxon>
        <taxon>Tracheophyta</taxon>
        <taxon>Spermatophyta</taxon>
        <taxon>Magnoliopsida</taxon>
        <taxon>eudicotyledons</taxon>
        <taxon>Gunneridae</taxon>
        <taxon>Pentapetalae</taxon>
        <taxon>rosids</taxon>
        <taxon>fabids</taxon>
        <taxon>Fagales</taxon>
        <taxon>Betulaceae</taxon>
        <taxon>Carpinus</taxon>
    </lineage>
</organism>
<dbReference type="InterPro" id="IPR001739">
    <property type="entry name" value="Methyl_CpG_DNA-bd"/>
</dbReference>
<gene>
    <name evidence="8" type="ORF">FH972_009015</name>
</gene>
<feature type="region of interest" description="Disordered" evidence="6">
    <location>
        <begin position="154"/>
        <end position="185"/>
    </location>
</feature>
<keyword evidence="5" id="KW-0539">Nucleus</keyword>
<dbReference type="PANTHER" id="PTHR12396:SF46">
    <property type="entry name" value="METHYL-CPG-BINDING DOMAIN-CONTAINING PROTEIN 6"/>
    <property type="match status" value="1"/>
</dbReference>
<keyword evidence="2" id="KW-0805">Transcription regulation</keyword>
<dbReference type="Pfam" id="PF01429">
    <property type="entry name" value="MBD"/>
    <property type="match status" value="1"/>
</dbReference>
<evidence type="ECO:0000256" key="4">
    <source>
        <dbReference type="ARBA" id="ARBA00023163"/>
    </source>
</evidence>
<evidence type="ECO:0000256" key="6">
    <source>
        <dbReference type="SAM" id="MobiDB-lite"/>
    </source>
</evidence>
<dbReference type="Gene3D" id="3.30.890.10">
    <property type="entry name" value="Methyl-cpg-binding Protein 2, Chain A"/>
    <property type="match status" value="1"/>
</dbReference>
<feature type="compositionally biased region" description="Polar residues" evidence="6">
    <location>
        <begin position="1"/>
        <end position="11"/>
    </location>
</feature>
<dbReference type="EMBL" id="CM017323">
    <property type="protein sequence ID" value="KAE8023302.1"/>
    <property type="molecule type" value="Genomic_DNA"/>
</dbReference>
<dbReference type="EMBL" id="CM017323">
    <property type="protein sequence ID" value="KAE8023304.1"/>
    <property type="molecule type" value="Genomic_DNA"/>
</dbReference>
<comment type="subcellular location">
    <subcellularLocation>
        <location evidence="1">Nucleus</location>
    </subcellularLocation>
</comment>
<dbReference type="EMBL" id="CM017323">
    <property type="protein sequence ID" value="KAE8023305.1"/>
    <property type="molecule type" value="Genomic_DNA"/>
</dbReference>
<reference evidence="8 9" key="1">
    <citation type="submission" date="2019-06" db="EMBL/GenBank/DDBJ databases">
        <title>A chromosomal-level reference genome of Carpinus fangiana (Coryloideae, Betulaceae).</title>
        <authorList>
            <person name="Yang X."/>
            <person name="Wang Z."/>
            <person name="Zhang L."/>
            <person name="Hao G."/>
            <person name="Liu J."/>
            <person name="Yang Y."/>
        </authorList>
    </citation>
    <scope>NUCLEOTIDE SEQUENCE [LARGE SCALE GENOMIC DNA]</scope>
    <source>
        <strain evidence="8">Cfa_2016G</strain>
        <tissue evidence="8">Leaf</tissue>
    </source>
</reference>
<evidence type="ECO:0000256" key="5">
    <source>
        <dbReference type="ARBA" id="ARBA00023242"/>
    </source>
</evidence>
<dbReference type="OrthoDB" id="10072024at2759"/>
<dbReference type="InterPro" id="IPR016177">
    <property type="entry name" value="DNA-bd_dom_sf"/>
</dbReference>
<dbReference type="SUPFAM" id="SSF54171">
    <property type="entry name" value="DNA-binding domain"/>
    <property type="match status" value="1"/>
</dbReference>
<sequence length="248" mass="27281">MSTDETSSQDLKPNPNTPKRGPKRPDETLAADLPSDPLLKFDSFIDATATGGHRTPEPLRRRRSSDGASASLASEKSNGPEQNAASTAGAQPRRAAPAAPDWLPPGWYTEDRVRSSGATAGLVDRYYFDPVSGSRFRSKTEVLYFLETGTKRKKKKLMENSDADTMESQKQKGSGGQKQKKSPAKAKSSVLKFDFLNVPEKVNWVFTNSSQGSWAPFIGDKKVSESITREWATAFTVLTSRHDSQMMF</sequence>
<protein>
    <recommendedName>
        <fullName evidence="7">MBD domain-containing protein</fullName>
    </recommendedName>
</protein>
<feature type="domain" description="MBD" evidence="7">
    <location>
        <begin position="93"/>
        <end position="168"/>
    </location>
</feature>
<dbReference type="PANTHER" id="PTHR12396">
    <property type="entry name" value="METHYL-CPG BINDING PROTEIN, MBD"/>
    <property type="match status" value="1"/>
</dbReference>
<name>A0A5N6R0I4_9ROSI</name>
<dbReference type="GO" id="GO:0003677">
    <property type="term" value="F:DNA binding"/>
    <property type="evidence" value="ECO:0007669"/>
    <property type="project" value="UniProtKB-KW"/>
</dbReference>
<feature type="region of interest" description="Disordered" evidence="6">
    <location>
        <begin position="1"/>
        <end position="111"/>
    </location>
</feature>
<feature type="compositionally biased region" description="Polar residues" evidence="6">
    <location>
        <begin position="75"/>
        <end position="86"/>
    </location>
</feature>
<dbReference type="Proteomes" id="UP000327013">
    <property type="component" value="Chromosome 3"/>
</dbReference>
<accession>A0A5N6R0I4</accession>
<dbReference type="PROSITE" id="PS50982">
    <property type="entry name" value="MBD"/>
    <property type="match status" value="1"/>
</dbReference>
<evidence type="ECO:0000256" key="3">
    <source>
        <dbReference type="ARBA" id="ARBA00023125"/>
    </source>
</evidence>
<keyword evidence="3" id="KW-0238">DNA-binding</keyword>
<evidence type="ECO:0000313" key="9">
    <source>
        <dbReference type="Proteomes" id="UP000327013"/>
    </source>
</evidence>
<keyword evidence="9" id="KW-1185">Reference proteome</keyword>
<evidence type="ECO:0000256" key="1">
    <source>
        <dbReference type="ARBA" id="ARBA00004123"/>
    </source>
</evidence>
<proteinExistence type="predicted"/>
<dbReference type="EMBL" id="CM017323">
    <property type="protein sequence ID" value="KAE8023303.1"/>
    <property type="molecule type" value="Genomic_DNA"/>
</dbReference>